<sequence length="218" mass="23338">DFLCNYIGIEWMVGNLTWAGARGLGAPGAAWTIDGREVGRVAAARGLTYALIHSASHMVGVDKPREMLDVFTAFSNASAANLRFRSSLRTGGLPPAPPPPPQTSAGAVGKWVALGAALLLAALFLAFFLCRRRLHAWWVARSHRYDSVGSAHPPPGGDLAVHTGGRGLDDAFVLHEFTKRRSRDSLDVAGLLLDDDPASSPDDALPAVRRPWSPQQQI</sequence>
<proteinExistence type="predicted"/>
<evidence type="ECO:0000313" key="2">
    <source>
        <dbReference type="Proteomes" id="UP001140087"/>
    </source>
</evidence>
<dbReference type="EC" id="3.4.16.6" evidence="1"/>
<reference evidence="1" key="1">
    <citation type="submission" date="2022-07" db="EMBL/GenBank/DDBJ databases">
        <title>Phylogenomic reconstructions and comparative analyses of Kickxellomycotina fungi.</title>
        <authorList>
            <person name="Reynolds N.K."/>
            <person name="Stajich J.E."/>
            <person name="Barry K."/>
            <person name="Grigoriev I.V."/>
            <person name="Crous P."/>
            <person name="Smith M.E."/>
        </authorList>
    </citation>
    <scope>NUCLEOTIDE SEQUENCE</scope>
    <source>
        <strain evidence="1">BCRC 34780</strain>
    </source>
</reference>
<comment type="caution">
    <text evidence="1">The sequence shown here is derived from an EMBL/GenBank/DDBJ whole genome shotgun (WGS) entry which is preliminary data.</text>
</comment>
<evidence type="ECO:0000313" key="1">
    <source>
        <dbReference type="EMBL" id="KAJ2788689.1"/>
    </source>
</evidence>
<keyword evidence="1" id="KW-0645">Protease</keyword>
<keyword evidence="1" id="KW-0121">Carboxypeptidase</keyword>
<dbReference type="Proteomes" id="UP001140087">
    <property type="component" value="Unassembled WGS sequence"/>
</dbReference>
<keyword evidence="1" id="KW-0378">Hydrolase</keyword>
<accession>A0ACC1KEH9</accession>
<keyword evidence="2" id="KW-1185">Reference proteome</keyword>
<protein>
    <submittedName>
        <fullName evidence="1">Cell death protease</fullName>
        <ecNumber evidence="1">3.4.16.6</ecNumber>
    </submittedName>
</protein>
<name>A0ACC1KEH9_9FUNG</name>
<feature type="non-terminal residue" evidence="1">
    <location>
        <position position="1"/>
    </location>
</feature>
<dbReference type="EMBL" id="JANBUN010004002">
    <property type="protein sequence ID" value="KAJ2788689.1"/>
    <property type="molecule type" value="Genomic_DNA"/>
</dbReference>
<organism evidence="1 2">
    <name type="scientific">Coemansia helicoidea</name>
    <dbReference type="NCBI Taxonomy" id="1286919"/>
    <lineage>
        <taxon>Eukaryota</taxon>
        <taxon>Fungi</taxon>
        <taxon>Fungi incertae sedis</taxon>
        <taxon>Zoopagomycota</taxon>
        <taxon>Kickxellomycotina</taxon>
        <taxon>Kickxellomycetes</taxon>
        <taxon>Kickxellales</taxon>
        <taxon>Kickxellaceae</taxon>
        <taxon>Coemansia</taxon>
    </lineage>
</organism>
<gene>
    <name evidence="1" type="primary">KEX1_2</name>
    <name evidence="1" type="ORF">H4R21_006939</name>
</gene>